<organism evidence="13 14">
    <name type="scientific">Thermococcus peptonophilus</name>
    <dbReference type="NCBI Taxonomy" id="53952"/>
    <lineage>
        <taxon>Archaea</taxon>
        <taxon>Methanobacteriati</taxon>
        <taxon>Methanobacteriota</taxon>
        <taxon>Thermococci</taxon>
        <taxon>Thermococcales</taxon>
        <taxon>Thermococcaceae</taxon>
        <taxon>Thermococcus</taxon>
    </lineage>
</organism>
<dbReference type="FunFam" id="1.10.1040.10:FF:000107">
    <property type="entry name" value="2-dehydropantoate 2-reductase"/>
    <property type="match status" value="1"/>
</dbReference>
<keyword evidence="6 10" id="KW-0560">Oxidoreductase</keyword>
<evidence type="ECO:0000256" key="2">
    <source>
        <dbReference type="ARBA" id="ARBA00007870"/>
    </source>
</evidence>
<dbReference type="InterPro" id="IPR036291">
    <property type="entry name" value="NAD(P)-bd_dom_sf"/>
</dbReference>
<evidence type="ECO:0000256" key="7">
    <source>
        <dbReference type="ARBA" id="ARBA00032024"/>
    </source>
</evidence>
<dbReference type="Gene3D" id="3.40.50.720">
    <property type="entry name" value="NAD(P)-binding Rossmann-like Domain"/>
    <property type="match status" value="1"/>
</dbReference>
<feature type="domain" description="Ketopantoate reductase N-terminal" evidence="11">
    <location>
        <begin position="3"/>
        <end position="146"/>
    </location>
</feature>
<gene>
    <name evidence="13" type="ORF">A0127_04910</name>
</gene>
<dbReference type="InterPro" id="IPR013328">
    <property type="entry name" value="6PGD_dom2"/>
</dbReference>
<dbReference type="GO" id="GO:0008677">
    <property type="term" value="F:2-dehydropantoate 2-reductase activity"/>
    <property type="evidence" value="ECO:0007669"/>
    <property type="project" value="UniProtKB-EC"/>
</dbReference>
<dbReference type="InterPro" id="IPR050838">
    <property type="entry name" value="Ketopantoate_reductase"/>
</dbReference>
<dbReference type="Proteomes" id="UP000073604">
    <property type="component" value="Chromosome"/>
</dbReference>
<comment type="pathway">
    <text evidence="1 10">Cofactor biosynthesis; coenzyme A biosynthesis.</text>
</comment>
<evidence type="ECO:0000256" key="3">
    <source>
        <dbReference type="ARBA" id="ARBA00013014"/>
    </source>
</evidence>
<evidence type="ECO:0000256" key="1">
    <source>
        <dbReference type="ARBA" id="ARBA00004724"/>
    </source>
</evidence>
<dbReference type="GO" id="GO:0050661">
    <property type="term" value="F:NADP binding"/>
    <property type="evidence" value="ECO:0007669"/>
    <property type="project" value="TreeGrafter"/>
</dbReference>
<comment type="function">
    <text evidence="10">Catalyzes the NADPH-dependent reduction of ketopantoate into pantoic acid.</text>
</comment>
<dbReference type="STRING" id="53952.A0127_04910"/>
<dbReference type="NCBIfam" id="TIGR00745">
    <property type="entry name" value="apbA_panE"/>
    <property type="match status" value="1"/>
</dbReference>
<dbReference type="InterPro" id="IPR013752">
    <property type="entry name" value="KPA_reductase"/>
</dbReference>
<comment type="catalytic activity">
    <reaction evidence="9">
        <text>(R)-pantoate + NAD(+) = 2-dehydropantoate + NADH + H(+)</text>
        <dbReference type="Rhea" id="RHEA:61292"/>
        <dbReference type="ChEBI" id="CHEBI:11561"/>
        <dbReference type="ChEBI" id="CHEBI:15378"/>
        <dbReference type="ChEBI" id="CHEBI:15980"/>
        <dbReference type="ChEBI" id="CHEBI:57540"/>
        <dbReference type="ChEBI" id="CHEBI:57945"/>
    </reaction>
    <physiologicalReaction direction="right-to-left" evidence="9">
        <dbReference type="Rhea" id="RHEA:61294"/>
    </physiologicalReaction>
</comment>
<dbReference type="SUPFAM" id="SSF48179">
    <property type="entry name" value="6-phosphogluconate dehydrogenase C-terminal domain-like"/>
    <property type="match status" value="1"/>
</dbReference>
<reference evidence="14" key="1">
    <citation type="submission" date="2016-03" db="EMBL/GenBank/DDBJ databases">
        <authorList>
            <person name="Oger P.M."/>
        </authorList>
    </citation>
    <scope>NUCLEOTIDE SEQUENCE [LARGE SCALE GENOMIC DNA]</scope>
    <source>
        <strain evidence="14">OG-1</strain>
    </source>
</reference>
<dbReference type="GeneID" id="27139862"/>
<evidence type="ECO:0000256" key="10">
    <source>
        <dbReference type="RuleBase" id="RU362068"/>
    </source>
</evidence>
<protein>
    <recommendedName>
        <fullName evidence="3 10">2-dehydropantoate 2-reductase</fullName>
        <ecNumber evidence="3 10">1.1.1.169</ecNumber>
    </recommendedName>
    <alternativeName>
        <fullName evidence="7 10">Ketopantoate reductase</fullName>
    </alternativeName>
</protein>
<keyword evidence="14" id="KW-1185">Reference proteome</keyword>
<dbReference type="NCBIfam" id="NF005092">
    <property type="entry name" value="PRK06522.2-3"/>
    <property type="match status" value="1"/>
</dbReference>
<dbReference type="PANTHER" id="PTHR43765:SF2">
    <property type="entry name" value="2-DEHYDROPANTOATE 2-REDUCTASE"/>
    <property type="match status" value="1"/>
</dbReference>
<evidence type="ECO:0000256" key="4">
    <source>
        <dbReference type="ARBA" id="ARBA00022857"/>
    </source>
</evidence>
<evidence type="ECO:0000259" key="12">
    <source>
        <dbReference type="Pfam" id="PF08546"/>
    </source>
</evidence>
<dbReference type="EMBL" id="CP014750">
    <property type="protein sequence ID" value="AMQ18550.1"/>
    <property type="molecule type" value="Genomic_DNA"/>
</dbReference>
<dbReference type="InterPro" id="IPR008927">
    <property type="entry name" value="6-PGluconate_DH-like_C_sf"/>
</dbReference>
<evidence type="ECO:0000259" key="11">
    <source>
        <dbReference type="Pfam" id="PF02558"/>
    </source>
</evidence>
<dbReference type="PANTHER" id="PTHR43765">
    <property type="entry name" value="2-DEHYDROPANTOATE 2-REDUCTASE-RELATED"/>
    <property type="match status" value="1"/>
</dbReference>
<proteinExistence type="inferred from homology"/>
<comment type="similarity">
    <text evidence="2 10">Belongs to the ketopantoate reductase family.</text>
</comment>
<dbReference type="Gene3D" id="1.10.1040.10">
    <property type="entry name" value="N-(1-d-carboxylethyl)-l-norvaline Dehydrogenase, domain 2"/>
    <property type="match status" value="1"/>
</dbReference>
<dbReference type="GO" id="GO:0015937">
    <property type="term" value="P:coenzyme A biosynthetic process"/>
    <property type="evidence" value="ECO:0007669"/>
    <property type="project" value="UniProtKB-UniPathway"/>
</dbReference>
<keyword evidence="5 10" id="KW-0173">Coenzyme A biosynthesis</keyword>
<dbReference type="Pfam" id="PF02558">
    <property type="entry name" value="ApbA"/>
    <property type="match status" value="1"/>
</dbReference>
<dbReference type="InterPro" id="IPR003710">
    <property type="entry name" value="ApbA"/>
</dbReference>
<dbReference type="KEGG" id="tpep:A0127_04910"/>
<accession>A0A142CUU8</accession>
<dbReference type="SUPFAM" id="SSF51735">
    <property type="entry name" value="NAD(P)-binding Rossmann-fold domains"/>
    <property type="match status" value="1"/>
</dbReference>
<evidence type="ECO:0000256" key="5">
    <source>
        <dbReference type="ARBA" id="ARBA00022993"/>
    </source>
</evidence>
<dbReference type="AlphaFoldDB" id="A0A142CUU8"/>
<dbReference type="OrthoDB" id="201845at2157"/>
<dbReference type="Pfam" id="PF08546">
    <property type="entry name" value="ApbA_C"/>
    <property type="match status" value="1"/>
</dbReference>
<evidence type="ECO:0000256" key="8">
    <source>
        <dbReference type="ARBA" id="ARBA00047506"/>
    </source>
</evidence>
<evidence type="ECO:0000313" key="13">
    <source>
        <dbReference type="EMBL" id="AMQ18550.1"/>
    </source>
</evidence>
<dbReference type="EC" id="1.1.1.169" evidence="3 10"/>
<dbReference type="RefSeq" id="WP_062388683.1">
    <property type="nucleotide sequence ID" value="NZ_CP014750.1"/>
</dbReference>
<evidence type="ECO:0000256" key="6">
    <source>
        <dbReference type="ARBA" id="ARBA00023002"/>
    </source>
</evidence>
<dbReference type="UniPathway" id="UPA00241"/>
<feature type="domain" description="Ketopantoate reductase C-terminal" evidence="12">
    <location>
        <begin position="174"/>
        <end position="295"/>
    </location>
</feature>
<dbReference type="InterPro" id="IPR013332">
    <property type="entry name" value="KPR_N"/>
</dbReference>
<evidence type="ECO:0000313" key="14">
    <source>
        <dbReference type="Proteomes" id="UP000073604"/>
    </source>
</evidence>
<keyword evidence="4 10" id="KW-0521">NADP</keyword>
<evidence type="ECO:0000256" key="9">
    <source>
        <dbReference type="ARBA" id="ARBA00048196"/>
    </source>
</evidence>
<sequence>MKIYVLGAGSIGSLFGALLARAGNDVTLIGRREQVDAINKNGLQVIGAGEFTVKPKATIYAPEEPPDLLILAVKSYSTKTALECAKQCIGRDTWILSIQNGLGNEELALKYTPNVMGGVTTNGAMLVEWGRVLWAGRGITVIGRYPTGKDNFVDEVASVFNDAGIETSVTENAIGWKWAKTIVNSVINGLGTVLEVKNGHLKDDPHLEGISVDIAREGCIVAQQLGVEFEVHPLELLWDTIERTRENYNSTLQDIRRGRETEVDYIHGKIVEYARSVGLEAPRNELLWVLVKAKERINRGRPRNISEGC</sequence>
<dbReference type="GO" id="GO:0015940">
    <property type="term" value="P:pantothenate biosynthetic process"/>
    <property type="evidence" value="ECO:0007669"/>
    <property type="project" value="InterPro"/>
</dbReference>
<comment type="catalytic activity">
    <reaction evidence="8">
        <text>(R)-pantoate + NADP(+) = 2-dehydropantoate + NADPH + H(+)</text>
        <dbReference type="Rhea" id="RHEA:16233"/>
        <dbReference type="ChEBI" id="CHEBI:11561"/>
        <dbReference type="ChEBI" id="CHEBI:15378"/>
        <dbReference type="ChEBI" id="CHEBI:15980"/>
        <dbReference type="ChEBI" id="CHEBI:57783"/>
        <dbReference type="ChEBI" id="CHEBI:58349"/>
        <dbReference type="EC" id="1.1.1.169"/>
    </reaction>
    <physiologicalReaction direction="right-to-left" evidence="8">
        <dbReference type="Rhea" id="RHEA:16235"/>
    </physiologicalReaction>
</comment>
<name>A0A142CUU8_9EURY</name>
<dbReference type="GO" id="GO:0005737">
    <property type="term" value="C:cytoplasm"/>
    <property type="evidence" value="ECO:0007669"/>
    <property type="project" value="TreeGrafter"/>
</dbReference>